<accession>A0A6G1KH84</accession>
<gene>
    <name evidence="1" type="ORF">K504DRAFT_196160</name>
</gene>
<dbReference type="Proteomes" id="UP000799428">
    <property type="component" value="Unassembled WGS sequence"/>
</dbReference>
<sequence>MALGPTCGAACLPACLPACISSEAGKSQWVTMNLEYHNHLIVILTSEGGILASARKKTRLHSLITSTFVGSVTPSVFG</sequence>
<reference evidence="1" key="1">
    <citation type="journal article" date="2020" name="Stud. Mycol.">
        <title>101 Dothideomycetes genomes: a test case for predicting lifestyles and emergence of pathogens.</title>
        <authorList>
            <person name="Haridas S."/>
            <person name="Albert R."/>
            <person name="Binder M."/>
            <person name="Bloem J."/>
            <person name="Labutti K."/>
            <person name="Salamov A."/>
            <person name="Andreopoulos B."/>
            <person name="Baker S."/>
            <person name="Barry K."/>
            <person name="Bills G."/>
            <person name="Bluhm B."/>
            <person name="Cannon C."/>
            <person name="Castanera R."/>
            <person name="Culley D."/>
            <person name="Daum C."/>
            <person name="Ezra D."/>
            <person name="Gonzalez J."/>
            <person name="Henrissat B."/>
            <person name="Kuo A."/>
            <person name="Liang C."/>
            <person name="Lipzen A."/>
            <person name="Lutzoni F."/>
            <person name="Magnuson J."/>
            <person name="Mondo S."/>
            <person name="Nolan M."/>
            <person name="Ohm R."/>
            <person name="Pangilinan J."/>
            <person name="Park H.-J."/>
            <person name="Ramirez L."/>
            <person name="Alfaro M."/>
            <person name="Sun H."/>
            <person name="Tritt A."/>
            <person name="Yoshinaga Y."/>
            <person name="Zwiers L.-H."/>
            <person name="Turgeon B."/>
            <person name="Goodwin S."/>
            <person name="Spatafora J."/>
            <person name="Crous P."/>
            <person name="Grigoriev I."/>
        </authorList>
    </citation>
    <scope>NUCLEOTIDE SEQUENCE</scope>
    <source>
        <strain evidence="1">CBS 279.74</strain>
    </source>
</reference>
<organism evidence="1 2">
    <name type="scientific">Pleomassaria siparia CBS 279.74</name>
    <dbReference type="NCBI Taxonomy" id="1314801"/>
    <lineage>
        <taxon>Eukaryota</taxon>
        <taxon>Fungi</taxon>
        <taxon>Dikarya</taxon>
        <taxon>Ascomycota</taxon>
        <taxon>Pezizomycotina</taxon>
        <taxon>Dothideomycetes</taxon>
        <taxon>Pleosporomycetidae</taxon>
        <taxon>Pleosporales</taxon>
        <taxon>Pleomassariaceae</taxon>
        <taxon>Pleomassaria</taxon>
    </lineage>
</organism>
<dbReference type="EMBL" id="MU005766">
    <property type="protein sequence ID" value="KAF2712140.1"/>
    <property type="molecule type" value="Genomic_DNA"/>
</dbReference>
<evidence type="ECO:0000313" key="1">
    <source>
        <dbReference type="EMBL" id="KAF2712140.1"/>
    </source>
</evidence>
<keyword evidence="2" id="KW-1185">Reference proteome</keyword>
<protein>
    <submittedName>
        <fullName evidence="1">Uncharacterized protein</fullName>
    </submittedName>
</protein>
<name>A0A6G1KH84_9PLEO</name>
<proteinExistence type="predicted"/>
<evidence type="ECO:0000313" key="2">
    <source>
        <dbReference type="Proteomes" id="UP000799428"/>
    </source>
</evidence>
<dbReference type="AlphaFoldDB" id="A0A6G1KH84"/>